<protein>
    <submittedName>
        <fullName evidence="4">Chemotaxis protein CheC</fullName>
    </submittedName>
</protein>
<dbReference type="OrthoDB" id="9812187at2"/>
<feature type="domain" description="CheC-like protein" evidence="3">
    <location>
        <begin position="9"/>
        <end position="45"/>
    </location>
</feature>
<dbReference type="InterPro" id="IPR007597">
    <property type="entry name" value="CheC"/>
</dbReference>
<gene>
    <name evidence="4" type="ORF">SAMN06275492_11423</name>
</gene>
<dbReference type="STRING" id="561720.SAMN06275492_11423"/>
<feature type="domain" description="CheC-like protein" evidence="3">
    <location>
        <begin position="110"/>
        <end position="146"/>
    </location>
</feature>
<keyword evidence="1" id="KW-0145">Chemotaxis</keyword>
<dbReference type="GO" id="GO:0006935">
    <property type="term" value="P:chemotaxis"/>
    <property type="evidence" value="ECO:0007669"/>
    <property type="project" value="UniProtKB-KW"/>
</dbReference>
<dbReference type="GO" id="GO:0016787">
    <property type="term" value="F:hydrolase activity"/>
    <property type="evidence" value="ECO:0007669"/>
    <property type="project" value="UniProtKB-KW"/>
</dbReference>
<evidence type="ECO:0000313" key="4">
    <source>
        <dbReference type="EMBL" id="SMG29666.1"/>
    </source>
</evidence>
<dbReference type="AlphaFoldDB" id="A0A1X7JN55"/>
<dbReference type="Gene3D" id="3.40.1550.10">
    <property type="entry name" value="CheC-like"/>
    <property type="match status" value="1"/>
</dbReference>
<evidence type="ECO:0000256" key="2">
    <source>
        <dbReference type="ARBA" id="ARBA00022801"/>
    </source>
</evidence>
<dbReference type="Proteomes" id="UP000193355">
    <property type="component" value="Unassembled WGS sequence"/>
</dbReference>
<keyword evidence="5" id="KW-1185">Reference proteome</keyword>
<evidence type="ECO:0000259" key="3">
    <source>
        <dbReference type="Pfam" id="PF04509"/>
    </source>
</evidence>
<evidence type="ECO:0000256" key="1">
    <source>
        <dbReference type="ARBA" id="ARBA00022500"/>
    </source>
</evidence>
<dbReference type="SUPFAM" id="SSF103039">
    <property type="entry name" value="CheC-like"/>
    <property type="match status" value="1"/>
</dbReference>
<dbReference type="InterPro" id="IPR028976">
    <property type="entry name" value="CheC-like_sf"/>
</dbReference>
<dbReference type="PANTHER" id="PTHR43693:SF1">
    <property type="entry name" value="PROTEIN PHOSPHATASE CHEZ"/>
    <property type="match status" value="1"/>
</dbReference>
<accession>A0A1X7JN55</accession>
<keyword evidence="2" id="KW-0378">Hydrolase</keyword>
<proteinExistence type="predicted"/>
<reference evidence="5" key="1">
    <citation type="submission" date="2017-04" db="EMBL/GenBank/DDBJ databases">
        <authorList>
            <person name="Varghese N."/>
            <person name="Submissions S."/>
        </authorList>
    </citation>
    <scope>NUCLEOTIDE SEQUENCE [LARGE SCALE GENOMIC DNA]</scope>
    <source>
        <strain evidence="5">USBA 82</strain>
    </source>
</reference>
<dbReference type="EMBL" id="FXBB01000014">
    <property type="protein sequence ID" value="SMG29666.1"/>
    <property type="molecule type" value="Genomic_DNA"/>
</dbReference>
<dbReference type="PANTHER" id="PTHR43693">
    <property type="entry name" value="PROTEIN PHOSPHATASE CHEZ"/>
    <property type="match status" value="1"/>
</dbReference>
<dbReference type="InterPro" id="IPR050992">
    <property type="entry name" value="CheZ_family_phosphatases"/>
</dbReference>
<organism evidence="4 5">
    <name type="scientific">Dethiosulfovibrio salsuginis</name>
    <dbReference type="NCBI Taxonomy" id="561720"/>
    <lineage>
        <taxon>Bacteria</taxon>
        <taxon>Thermotogati</taxon>
        <taxon>Synergistota</taxon>
        <taxon>Synergistia</taxon>
        <taxon>Synergistales</taxon>
        <taxon>Dethiosulfovibrionaceae</taxon>
        <taxon>Dethiosulfovibrio</taxon>
    </lineage>
</organism>
<evidence type="ECO:0000313" key="5">
    <source>
        <dbReference type="Proteomes" id="UP000193355"/>
    </source>
</evidence>
<dbReference type="CDD" id="cd17909">
    <property type="entry name" value="CheC_ClassI"/>
    <property type="match status" value="1"/>
</dbReference>
<name>A0A1X7JN55_9BACT</name>
<sequence>MEYSEFNPLHLDAIREVVNIGAGNAATALSEMLGKPVDMGVPNVELVSIYEISERFGPAEDLVAAIYTHAEGAFPCNLIFIQDEDAAQGLVDAMFLSRMSTDGREFPPEMRDSALGELGNIVLSSFLNAVSRMIGSDSLSISVPGVAHDMLGSILQFVASIFAQSGELALLVNTTLQLEQEGEDLKGNLMMVPDPGALEILLAKLGVL</sequence>
<dbReference type="Pfam" id="PF04509">
    <property type="entry name" value="CheC"/>
    <property type="match status" value="2"/>
</dbReference>